<dbReference type="STRING" id="1280954.HPO_06423"/>
<dbReference type="EMBL" id="ARYM01000006">
    <property type="protein sequence ID" value="KCZ99182.1"/>
    <property type="molecule type" value="Genomic_DNA"/>
</dbReference>
<accession>A0A062VKL5</accession>
<dbReference type="AlphaFoldDB" id="A0A062VKL5"/>
<dbReference type="Proteomes" id="UP000027100">
    <property type="component" value="Unassembled WGS sequence"/>
</dbReference>
<dbReference type="Pfam" id="PF10988">
    <property type="entry name" value="DUF2807"/>
    <property type="match status" value="2"/>
</dbReference>
<keyword evidence="5" id="KW-1185">Reference proteome</keyword>
<evidence type="ECO:0000313" key="4">
    <source>
        <dbReference type="EMBL" id="KCZ99182.1"/>
    </source>
</evidence>
<keyword evidence="2" id="KW-0732">Signal</keyword>
<sequence>MLKTMTATAMIALLASPLAFADTKTVNVGAFDQIEAKGAMNVIYTAGPGISVVIETDGNDFSDAQVSVDGDTLVITRVSIDKKGIFGSGGNVRVSDGGKTVRVNGKKVPYYTVRVTSPNLEGIKVAQSSTANASGIDAASFEARTSSSGNLTLSGRAANAKIDVSSSGDIEAGAFEAGTLDLSASSSGEVNALVTGTGPTKVSASSSGEITLRSLRAAQFDISASSGADVEAAGACASVSIKASSGADVDAAKLTCETATVSASSGADVDAFASVSASASASSGADISFEGRPAQQDVNKSSGGDVTFR</sequence>
<name>A0A062VKL5_9PROT</name>
<feature type="chain" id="PRO_5001615436" description="Putative auto-transporter adhesin head GIN domain-containing protein" evidence="2">
    <location>
        <begin position="22"/>
        <end position="309"/>
    </location>
</feature>
<feature type="region of interest" description="Disordered" evidence="1">
    <location>
        <begin position="282"/>
        <end position="309"/>
    </location>
</feature>
<dbReference type="PATRIC" id="fig|1280954.3.peg.1303"/>
<evidence type="ECO:0000256" key="1">
    <source>
        <dbReference type="SAM" id="MobiDB-lite"/>
    </source>
</evidence>
<protein>
    <recommendedName>
        <fullName evidence="3">Putative auto-transporter adhesin head GIN domain-containing protein</fullName>
    </recommendedName>
</protein>
<dbReference type="eggNOG" id="ENOG5033FIZ">
    <property type="taxonomic scope" value="Bacteria"/>
</dbReference>
<feature type="domain" description="Putative auto-transporter adhesin head GIN" evidence="3">
    <location>
        <begin position="201"/>
        <end position="293"/>
    </location>
</feature>
<evidence type="ECO:0000259" key="3">
    <source>
        <dbReference type="Pfam" id="PF10988"/>
    </source>
</evidence>
<dbReference type="RefSeq" id="WP_051612373.1">
    <property type="nucleotide sequence ID" value="NZ_ARYM01000006.1"/>
</dbReference>
<dbReference type="InterPro" id="IPR021255">
    <property type="entry name" value="DUF2807"/>
</dbReference>
<organism evidence="4 5">
    <name type="scientific">Hyphomonas polymorpha PS728</name>
    <dbReference type="NCBI Taxonomy" id="1280954"/>
    <lineage>
        <taxon>Bacteria</taxon>
        <taxon>Pseudomonadati</taxon>
        <taxon>Pseudomonadota</taxon>
        <taxon>Alphaproteobacteria</taxon>
        <taxon>Hyphomonadales</taxon>
        <taxon>Hyphomonadaceae</taxon>
        <taxon>Hyphomonas</taxon>
    </lineage>
</organism>
<gene>
    <name evidence="4" type="ORF">HPO_06423</name>
</gene>
<evidence type="ECO:0000256" key="2">
    <source>
        <dbReference type="SAM" id="SignalP"/>
    </source>
</evidence>
<feature type="compositionally biased region" description="Polar residues" evidence="1">
    <location>
        <begin position="296"/>
        <end position="309"/>
    </location>
</feature>
<comment type="caution">
    <text evidence="4">The sequence shown here is derived from an EMBL/GenBank/DDBJ whole genome shotgun (WGS) entry which is preliminary data.</text>
</comment>
<evidence type="ECO:0000313" key="5">
    <source>
        <dbReference type="Proteomes" id="UP000027100"/>
    </source>
</evidence>
<feature type="signal peptide" evidence="2">
    <location>
        <begin position="1"/>
        <end position="21"/>
    </location>
</feature>
<dbReference type="Gene3D" id="2.160.20.120">
    <property type="match status" value="2"/>
</dbReference>
<reference evidence="4 5" key="1">
    <citation type="journal article" date="2014" name="Antonie Van Leeuwenhoek">
        <title>Hyphomonas beringensis sp. nov. and Hyphomonas chukchiensis sp. nov., isolated from surface seawater of the Bering Sea and Chukchi Sea.</title>
        <authorList>
            <person name="Li C."/>
            <person name="Lai Q."/>
            <person name="Li G."/>
            <person name="Dong C."/>
            <person name="Wang J."/>
            <person name="Liao Y."/>
            <person name="Shao Z."/>
        </authorList>
    </citation>
    <scope>NUCLEOTIDE SEQUENCE [LARGE SCALE GENOMIC DNA]</scope>
    <source>
        <strain evidence="4 5">PS728</strain>
    </source>
</reference>
<proteinExistence type="predicted"/>
<dbReference type="OrthoDB" id="7618481at2"/>
<feature type="domain" description="Putative auto-transporter adhesin head GIN" evidence="3">
    <location>
        <begin position="30"/>
        <end position="195"/>
    </location>
</feature>